<feature type="region of interest" description="Disordered" evidence="1">
    <location>
        <begin position="174"/>
        <end position="241"/>
    </location>
</feature>
<organism evidence="2">
    <name type="scientific">Trametes gibbosa</name>
    <dbReference type="NCBI Taxonomy" id="160864"/>
    <lineage>
        <taxon>Eukaryota</taxon>
        <taxon>Fungi</taxon>
        <taxon>Dikarya</taxon>
        <taxon>Basidiomycota</taxon>
        <taxon>Agaricomycotina</taxon>
        <taxon>Agaricomycetes</taxon>
        <taxon>Polyporales</taxon>
        <taxon>Polyporaceae</taxon>
        <taxon>Trametes</taxon>
    </lineage>
</organism>
<proteinExistence type="evidence at transcript level"/>
<protein>
    <submittedName>
        <fullName evidence="2">Uncharacterized protein</fullName>
    </submittedName>
</protein>
<feature type="compositionally biased region" description="Basic and acidic residues" evidence="1">
    <location>
        <begin position="176"/>
        <end position="197"/>
    </location>
</feature>
<feature type="compositionally biased region" description="Low complexity" evidence="1">
    <location>
        <begin position="100"/>
        <end position="116"/>
    </location>
</feature>
<name>A0A6G6FQR3_9APHY</name>
<sequence>MRRAHLLARLLDGAQDARRGLLRGPQPGGVRAHEPVRVHDAHERLHLPRGDGAQGRGLGPRDRAGRVHGWRGRPSGTRHAWRARTGTGTRPRAGEGRGARGAAGVQAGRAQAAARFQGHRARAAPERDGETDAQPVDVGLQKQNRAAHGRVQVPPPAEPARAPLAAARAALLPAHPPEHARDDAHGRDARARLRAEQVEEGQDAAGVGAEPRLARPRRPRIVRAPALRHEHSARPPRIPEQ</sequence>
<evidence type="ECO:0000256" key="1">
    <source>
        <dbReference type="SAM" id="MobiDB-lite"/>
    </source>
</evidence>
<evidence type="ECO:0000313" key="2">
    <source>
        <dbReference type="EMBL" id="QIE48560.1"/>
    </source>
</evidence>
<accession>A0A6G6FQR3</accession>
<dbReference type="EMBL" id="MK805287">
    <property type="protein sequence ID" value="QIE48560.1"/>
    <property type="molecule type" value="mRNA"/>
</dbReference>
<feature type="compositionally biased region" description="Basic and acidic residues" evidence="1">
    <location>
        <begin position="227"/>
        <end position="241"/>
    </location>
</feature>
<reference evidence="2" key="1">
    <citation type="journal article" date="2019" name="J. For. Res.">
        <title>Expression and analysis of zinc finger family gene in Lenzites gibbosa.</title>
        <authorList>
            <person name="Zhang J."/>
            <person name="Chi Y."/>
            <person name="Li S."/>
            <person name="Zhang J."/>
            <person name="Chen J."/>
        </authorList>
    </citation>
    <scope>NUCLEOTIDE SEQUENCE</scope>
    <source>
        <strain evidence="2">ZnF153</strain>
    </source>
</reference>
<dbReference type="AlphaFoldDB" id="A0A6G6FQR3"/>
<feature type="region of interest" description="Disordered" evidence="1">
    <location>
        <begin position="47"/>
        <end position="134"/>
    </location>
</feature>